<keyword evidence="4" id="KW-0547">Nucleotide-binding</keyword>
<dbReference type="PANTHER" id="PTHR42960:SF1">
    <property type="entry name" value="YCF46 PROTEIN"/>
    <property type="match status" value="1"/>
</dbReference>
<evidence type="ECO:0000256" key="1">
    <source>
        <dbReference type="ARBA" id="ARBA00004474"/>
    </source>
</evidence>
<proteinExistence type="predicted"/>
<name>A0A0F9C846_9ZZZZ</name>
<organism evidence="6">
    <name type="scientific">marine sediment metagenome</name>
    <dbReference type="NCBI Taxonomy" id="412755"/>
    <lineage>
        <taxon>unclassified sequences</taxon>
        <taxon>metagenomes</taxon>
        <taxon>ecological metagenomes</taxon>
    </lineage>
</organism>
<dbReference type="PANTHER" id="PTHR42960">
    <property type="entry name" value="YCF46 PROTEIN"/>
    <property type="match status" value="1"/>
</dbReference>
<protein>
    <submittedName>
        <fullName evidence="6">Uncharacterized protein</fullName>
    </submittedName>
</protein>
<dbReference type="GO" id="GO:0005524">
    <property type="term" value="F:ATP binding"/>
    <property type="evidence" value="ECO:0007669"/>
    <property type="project" value="UniProtKB-KW"/>
</dbReference>
<comment type="caution">
    <text evidence="6">The sequence shown here is derived from an EMBL/GenBank/DDBJ whole genome shotgun (WGS) entry which is preliminary data.</text>
</comment>
<evidence type="ECO:0000256" key="4">
    <source>
        <dbReference type="ARBA" id="ARBA00022741"/>
    </source>
</evidence>
<evidence type="ECO:0000256" key="5">
    <source>
        <dbReference type="ARBA" id="ARBA00022840"/>
    </source>
</evidence>
<keyword evidence="3" id="KW-0934">Plastid</keyword>
<dbReference type="AlphaFoldDB" id="A0A0F9C846"/>
<accession>A0A0F9C846</accession>
<evidence type="ECO:0000256" key="3">
    <source>
        <dbReference type="ARBA" id="ARBA00022640"/>
    </source>
</evidence>
<dbReference type="EMBL" id="LAZR01048038">
    <property type="protein sequence ID" value="KKK92836.1"/>
    <property type="molecule type" value="Genomic_DNA"/>
</dbReference>
<dbReference type="InterPro" id="IPR052381">
    <property type="entry name" value="AAA_domain_protein"/>
</dbReference>
<evidence type="ECO:0000256" key="2">
    <source>
        <dbReference type="ARBA" id="ARBA00022528"/>
    </source>
</evidence>
<reference evidence="6" key="1">
    <citation type="journal article" date="2015" name="Nature">
        <title>Complex archaea that bridge the gap between prokaryotes and eukaryotes.</title>
        <authorList>
            <person name="Spang A."/>
            <person name="Saw J.H."/>
            <person name="Jorgensen S.L."/>
            <person name="Zaremba-Niedzwiedzka K."/>
            <person name="Martijn J."/>
            <person name="Lind A.E."/>
            <person name="van Eijk R."/>
            <person name="Schleper C."/>
            <person name="Guy L."/>
            <person name="Ettema T.J."/>
        </authorList>
    </citation>
    <scope>NUCLEOTIDE SEQUENCE</scope>
</reference>
<evidence type="ECO:0000313" key="6">
    <source>
        <dbReference type="EMBL" id="KKK92836.1"/>
    </source>
</evidence>
<dbReference type="GO" id="GO:0009536">
    <property type="term" value="C:plastid"/>
    <property type="evidence" value="ECO:0007669"/>
    <property type="project" value="UniProtKB-SubCell"/>
</dbReference>
<keyword evidence="2" id="KW-0150">Chloroplast</keyword>
<sequence length="358" mass="41020">MAKVKKEVTKEESQKALDIMADEKFKMEFSTLLKTRYPIFYITTNEERRFLRFLDHFSRVKGYTSLIWDCFRGLVELDSGEVAGGIDDAIKEPIPILEHILNEGKNYINNKEAVEKKRQEGTRGIIFVLLDYCRFIEENPDIERRLKAISNLEGIVSTIITGPTYESTSTLENLIPVLDFPFPNKEEIQTALWELVESISEKIPDISNKTKKKEEELINSVRGLTLMEAQTAFAKSIVCNKGWDIPTILQEKKQIISKSGILDYYDNVASMSDVGGLKNLVNWINSRKDCFSSQAEKYGLGKPRGTSIQWVSLRQIRLPPCQHFICTVFDLQGPHIVGQNRCRGNPTVVFFPCFHVRR</sequence>
<keyword evidence="5" id="KW-0067">ATP-binding</keyword>
<gene>
    <name evidence="6" type="ORF">LCGC14_2698940</name>
</gene>
<comment type="subcellular location">
    <subcellularLocation>
        <location evidence="1">Plastid</location>
    </subcellularLocation>
</comment>